<name>A0A1D1ZWS0_AUXPR</name>
<organism evidence="2">
    <name type="scientific">Auxenochlorella protothecoides</name>
    <name type="common">Green microalga</name>
    <name type="synonym">Chlorella protothecoides</name>
    <dbReference type="NCBI Taxonomy" id="3075"/>
    <lineage>
        <taxon>Eukaryota</taxon>
        <taxon>Viridiplantae</taxon>
        <taxon>Chlorophyta</taxon>
        <taxon>core chlorophytes</taxon>
        <taxon>Trebouxiophyceae</taxon>
        <taxon>Chlorellales</taxon>
        <taxon>Chlorellaceae</taxon>
        <taxon>Auxenochlorella</taxon>
    </lineage>
</organism>
<protein>
    <submittedName>
        <fullName evidence="2">Uncharacterized protein</fullName>
    </submittedName>
</protein>
<feature type="compositionally biased region" description="Basic and acidic residues" evidence="1">
    <location>
        <begin position="95"/>
        <end position="104"/>
    </location>
</feature>
<sequence>RRGGRRRAGAAARLALCRALGARAQRRGGGLPAAPGRAAPGAEGPGRRRRGGAWAGQPEPGEPGGAEPGGGRRRCLHPHDAGGVRPALAGRQHRRGEVGQDQRRPATCSAAGAAPPVRFQIGGAGRRQAGAGLTGDAGPAGAAAGAAARPSPAGAQALRRARCGQGPGLGRPGGGAGVIGGGRRTRRGGHRAGSGAAWARPGGGLGRGQARGGRGGGTAFSPPACCCRNSLAEEARAAGGRRRWRPGIACRRCPPAGCRDPALPRQVCRHPAVRGAGQPRAPGCNCVRGRRAGPHNPRGLLPEPRHRPHPDLRGPRE</sequence>
<evidence type="ECO:0000256" key="1">
    <source>
        <dbReference type="SAM" id="MobiDB-lite"/>
    </source>
</evidence>
<feature type="region of interest" description="Disordered" evidence="1">
    <location>
        <begin position="24"/>
        <end position="114"/>
    </location>
</feature>
<feature type="compositionally biased region" description="Gly residues" evidence="1">
    <location>
        <begin position="201"/>
        <end position="216"/>
    </location>
</feature>
<feature type="compositionally biased region" description="Basic and acidic residues" evidence="1">
    <location>
        <begin position="303"/>
        <end position="317"/>
    </location>
</feature>
<dbReference type="AlphaFoldDB" id="A0A1D1ZWS0"/>
<feature type="compositionally biased region" description="Gly residues" evidence="1">
    <location>
        <begin position="165"/>
        <end position="182"/>
    </location>
</feature>
<evidence type="ECO:0000313" key="2">
    <source>
        <dbReference type="EMBL" id="JAT71291.1"/>
    </source>
</evidence>
<feature type="compositionally biased region" description="Low complexity" evidence="1">
    <location>
        <begin position="126"/>
        <end position="157"/>
    </location>
</feature>
<gene>
    <name evidence="2" type="ORF">g.25319</name>
</gene>
<feature type="region of interest" description="Disordered" evidence="1">
    <location>
        <begin position="271"/>
        <end position="317"/>
    </location>
</feature>
<feature type="non-terminal residue" evidence="2">
    <location>
        <position position="1"/>
    </location>
</feature>
<accession>A0A1D1ZWS0</accession>
<reference evidence="2" key="1">
    <citation type="submission" date="2015-08" db="EMBL/GenBank/DDBJ databases">
        <authorList>
            <person name="Babu N.S."/>
            <person name="Beckwith C.J."/>
            <person name="Beseler K.G."/>
            <person name="Brison A."/>
            <person name="Carone J.V."/>
            <person name="Caskin T.P."/>
            <person name="Diamond M."/>
            <person name="Durham M.E."/>
            <person name="Foxe J.M."/>
            <person name="Go M."/>
            <person name="Henderson B.A."/>
            <person name="Jones I.B."/>
            <person name="McGettigan J.A."/>
            <person name="Micheletti S.J."/>
            <person name="Nasrallah M.E."/>
            <person name="Ortiz D."/>
            <person name="Piller C.R."/>
            <person name="Privatt S.R."/>
            <person name="Schneider S.L."/>
            <person name="Sharp S."/>
            <person name="Smith T.C."/>
            <person name="Stanton J.D."/>
            <person name="Ullery H.E."/>
            <person name="Wilson R.J."/>
            <person name="Serrano M.G."/>
            <person name="Buck G."/>
            <person name="Lee V."/>
            <person name="Wang Y."/>
            <person name="Carvalho R."/>
            <person name="Voegtly L."/>
            <person name="Shi R."/>
            <person name="Duckworth R."/>
            <person name="Johnson A."/>
            <person name="Loviza R."/>
            <person name="Walstead R."/>
            <person name="Shah Z."/>
            <person name="Kiflezghi M."/>
            <person name="Wade K."/>
            <person name="Ball S.L."/>
            <person name="Bradley K.W."/>
            <person name="Asai D.J."/>
            <person name="Bowman C.A."/>
            <person name="Russell D.A."/>
            <person name="Pope W.H."/>
            <person name="Jacobs-Sera D."/>
            <person name="Hendrix R.W."/>
            <person name="Hatfull G.F."/>
        </authorList>
    </citation>
    <scope>NUCLEOTIDE SEQUENCE</scope>
</reference>
<proteinExistence type="predicted"/>
<feature type="region of interest" description="Disordered" evidence="1">
    <location>
        <begin position="126"/>
        <end position="216"/>
    </location>
</feature>
<dbReference type="EMBL" id="GDKF01007331">
    <property type="protein sequence ID" value="JAT71291.1"/>
    <property type="molecule type" value="Transcribed_RNA"/>
</dbReference>
<feature type="compositionally biased region" description="Low complexity" evidence="1">
    <location>
        <begin position="32"/>
        <end position="42"/>
    </location>
</feature>